<organism evidence="14 15">
    <name type="scientific">Brassicogethes aeneus</name>
    <name type="common">Rape pollen beetle</name>
    <name type="synonym">Meligethes aeneus</name>
    <dbReference type="NCBI Taxonomy" id="1431903"/>
    <lineage>
        <taxon>Eukaryota</taxon>
        <taxon>Metazoa</taxon>
        <taxon>Ecdysozoa</taxon>
        <taxon>Arthropoda</taxon>
        <taxon>Hexapoda</taxon>
        <taxon>Insecta</taxon>
        <taxon>Pterygota</taxon>
        <taxon>Neoptera</taxon>
        <taxon>Endopterygota</taxon>
        <taxon>Coleoptera</taxon>
        <taxon>Polyphaga</taxon>
        <taxon>Cucujiformia</taxon>
        <taxon>Nitidulidae</taxon>
        <taxon>Meligethinae</taxon>
        <taxon>Brassicogethes</taxon>
    </lineage>
</organism>
<accession>A0A9P0FH89</accession>
<protein>
    <recommendedName>
        <fullName evidence="12">Bifunctional peptidase and (3S)-lysyl hydroxylase JMJD7</fullName>
        <ecNumber evidence="11">1.14.11.63</ecNumber>
    </recommendedName>
</protein>
<comment type="subcellular location">
    <subcellularLocation>
        <location evidence="3">Cytoplasm</location>
    </subcellularLocation>
    <subcellularLocation>
        <location evidence="2">Nucleus</location>
    </subcellularLocation>
</comment>
<proteinExistence type="predicted"/>
<dbReference type="PANTHER" id="PTHR12461:SF99">
    <property type="entry name" value="BIFUNCTIONAL PEPTIDASE AND (3S)-LYSYL HYDROXYLASE JMJD7"/>
    <property type="match status" value="1"/>
</dbReference>
<dbReference type="InterPro" id="IPR014710">
    <property type="entry name" value="RmlC-like_jellyroll"/>
</dbReference>
<reference evidence="14" key="1">
    <citation type="submission" date="2021-12" db="EMBL/GenBank/DDBJ databases">
        <authorList>
            <person name="King R."/>
        </authorList>
    </citation>
    <scope>NUCLEOTIDE SEQUENCE</scope>
</reference>
<dbReference type="SUPFAM" id="SSF51197">
    <property type="entry name" value="Clavaminate synthase-like"/>
    <property type="match status" value="1"/>
</dbReference>
<keyword evidence="4" id="KW-0963">Cytoplasm</keyword>
<evidence type="ECO:0000256" key="12">
    <source>
        <dbReference type="ARBA" id="ARBA00071397"/>
    </source>
</evidence>
<dbReference type="GO" id="GO:0106155">
    <property type="term" value="F:peptidyl-lysine 3-dioxygenase activity"/>
    <property type="evidence" value="ECO:0007669"/>
    <property type="project" value="UniProtKB-EC"/>
</dbReference>
<dbReference type="AlphaFoldDB" id="A0A9P0FH89"/>
<keyword evidence="10" id="KW-0539">Nucleus</keyword>
<keyword evidence="5" id="KW-0479">Metal-binding</keyword>
<sequence>MDIIKNRITSVLHEETEDLIHYICAISELSYEETEKPNWPLKFYREYVSKNVPVIIRGGARLMPAVQKWSSDYFRTKLSDKSVTVALTPNGYADGLNKSETGVFFVLPEEKEVKFDEFLTILDQKQDNLIAYIQRQNSNLTQDFLEIVDDVGMEIHWASAAFDKKPDAVNFWMGDQRAITSMHKDPYENIYCVIDGYKDFILIPPTDLPFVPTQTYQVKRYENVTTNRYEMVNDDSVTDVKWVAIDPLNPDYDKYPEFKKAHLYKFRLNKGDMLYLPSLWFHHLQQSHKCIAVNYWYDMEFDIKYCYYKMLESIC</sequence>
<dbReference type="OrthoDB" id="415358at2759"/>
<name>A0A9P0FH89_BRAAE</name>
<keyword evidence="6" id="KW-0378">Hydrolase</keyword>
<gene>
    <name evidence="14" type="ORF">MELIAE_LOCUS7635</name>
</gene>
<feature type="domain" description="JmjC" evidence="13">
    <location>
        <begin position="136"/>
        <end position="312"/>
    </location>
</feature>
<dbReference type="FunFam" id="2.60.120.10:FF:000059">
    <property type="entry name" value="jmjC domain-containing protein 7"/>
    <property type="match status" value="1"/>
</dbReference>
<dbReference type="EMBL" id="OV121136">
    <property type="protein sequence ID" value="CAH0556760.1"/>
    <property type="molecule type" value="Genomic_DNA"/>
</dbReference>
<evidence type="ECO:0000256" key="6">
    <source>
        <dbReference type="ARBA" id="ARBA00022801"/>
    </source>
</evidence>
<dbReference type="GO" id="GO:0005737">
    <property type="term" value="C:cytoplasm"/>
    <property type="evidence" value="ECO:0007669"/>
    <property type="project" value="UniProtKB-SubCell"/>
</dbReference>
<keyword evidence="15" id="KW-1185">Reference proteome</keyword>
<evidence type="ECO:0000256" key="8">
    <source>
        <dbReference type="ARBA" id="ARBA00023004"/>
    </source>
</evidence>
<dbReference type="Pfam" id="PF13621">
    <property type="entry name" value="Cupin_8"/>
    <property type="match status" value="1"/>
</dbReference>
<dbReference type="GO" id="GO:0016787">
    <property type="term" value="F:hydrolase activity"/>
    <property type="evidence" value="ECO:0007669"/>
    <property type="project" value="UniProtKB-KW"/>
</dbReference>
<evidence type="ECO:0000256" key="9">
    <source>
        <dbReference type="ARBA" id="ARBA00023157"/>
    </source>
</evidence>
<dbReference type="GO" id="GO:0005634">
    <property type="term" value="C:nucleus"/>
    <property type="evidence" value="ECO:0007669"/>
    <property type="project" value="UniProtKB-SubCell"/>
</dbReference>
<keyword evidence="9" id="KW-1015">Disulfide bond</keyword>
<evidence type="ECO:0000256" key="3">
    <source>
        <dbReference type="ARBA" id="ARBA00004496"/>
    </source>
</evidence>
<dbReference type="InterPro" id="IPR003347">
    <property type="entry name" value="JmjC_dom"/>
</dbReference>
<dbReference type="Gene3D" id="2.60.120.10">
    <property type="entry name" value="Jelly Rolls"/>
    <property type="match status" value="1"/>
</dbReference>
<comment type="cofactor">
    <cofactor evidence="1">
        <name>Fe(2+)</name>
        <dbReference type="ChEBI" id="CHEBI:29033"/>
    </cofactor>
</comment>
<evidence type="ECO:0000256" key="10">
    <source>
        <dbReference type="ARBA" id="ARBA00023242"/>
    </source>
</evidence>
<dbReference type="EC" id="1.14.11.63" evidence="11"/>
<evidence type="ECO:0000313" key="15">
    <source>
        <dbReference type="Proteomes" id="UP001154078"/>
    </source>
</evidence>
<evidence type="ECO:0000256" key="1">
    <source>
        <dbReference type="ARBA" id="ARBA00001954"/>
    </source>
</evidence>
<dbReference type="SMART" id="SM00558">
    <property type="entry name" value="JmjC"/>
    <property type="match status" value="1"/>
</dbReference>
<keyword evidence="7" id="KW-0560">Oxidoreductase</keyword>
<evidence type="ECO:0000256" key="11">
    <source>
        <dbReference type="ARBA" id="ARBA00066577"/>
    </source>
</evidence>
<dbReference type="GO" id="GO:0046872">
    <property type="term" value="F:metal ion binding"/>
    <property type="evidence" value="ECO:0007669"/>
    <property type="project" value="UniProtKB-KW"/>
</dbReference>
<keyword evidence="8" id="KW-0408">Iron</keyword>
<evidence type="ECO:0000259" key="13">
    <source>
        <dbReference type="PROSITE" id="PS51184"/>
    </source>
</evidence>
<evidence type="ECO:0000256" key="7">
    <source>
        <dbReference type="ARBA" id="ARBA00023002"/>
    </source>
</evidence>
<dbReference type="Proteomes" id="UP001154078">
    <property type="component" value="Chromosome 5"/>
</dbReference>
<evidence type="ECO:0000256" key="4">
    <source>
        <dbReference type="ARBA" id="ARBA00022490"/>
    </source>
</evidence>
<dbReference type="InterPro" id="IPR041667">
    <property type="entry name" value="Cupin_8"/>
</dbReference>
<dbReference type="PROSITE" id="PS51184">
    <property type="entry name" value="JMJC"/>
    <property type="match status" value="1"/>
</dbReference>
<evidence type="ECO:0000313" key="14">
    <source>
        <dbReference type="EMBL" id="CAH0556760.1"/>
    </source>
</evidence>
<evidence type="ECO:0000256" key="2">
    <source>
        <dbReference type="ARBA" id="ARBA00004123"/>
    </source>
</evidence>
<dbReference type="PANTHER" id="PTHR12461">
    <property type="entry name" value="HYPOXIA-INDUCIBLE FACTOR 1 ALPHA INHIBITOR-RELATED"/>
    <property type="match status" value="1"/>
</dbReference>
<evidence type="ECO:0000256" key="5">
    <source>
        <dbReference type="ARBA" id="ARBA00022723"/>
    </source>
</evidence>